<feature type="domain" description="6-phosphogluconate dehydrogenase NADP-binding" evidence="11">
    <location>
        <begin position="4"/>
        <end position="162"/>
    </location>
</feature>
<comment type="similarity">
    <text evidence="6">Belongs to the HIBADH-related family. L-threonate dehydrogenase subfamily.</text>
</comment>
<evidence type="ECO:0000256" key="10">
    <source>
        <dbReference type="PIRSR" id="PIRSR000103-1"/>
    </source>
</evidence>
<name>A0A8B2NYG6_9HYPH</name>
<dbReference type="InterPro" id="IPR006115">
    <property type="entry name" value="6PGDH_NADP-bd"/>
</dbReference>
<evidence type="ECO:0000256" key="2">
    <source>
        <dbReference type="ARBA" id="ARBA00023002"/>
    </source>
</evidence>
<feature type="active site" evidence="10">
    <location>
        <position position="172"/>
    </location>
</feature>
<comment type="catalytic activity">
    <reaction evidence="9">
        <text>L-threonate + NAD(+) = 2-dehydro-L-erythronate + NADH + H(+)</text>
        <dbReference type="Rhea" id="RHEA:52548"/>
        <dbReference type="ChEBI" id="CHEBI:15378"/>
        <dbReference type="ChEBI" id="CHEBI:57540"/>
        <dbReference type="ChEBI" id="CHEBI:57561"/>
        <dbReference type="ChEBI" id="CHEBI:57945"/>
        <dbReference type="ChEBI" id="CHEBI:136669"/>
        <dbReference type="EC" id="1.1.1.411"/>
    </reaction>
</comment>
<protein>
    <recommendedName>
        <fullName evidence="8">L-threonate dehydrogenase</fullName>
        <ecNumber evidence="7">1.1.1.411</ecNumber>
    </recommendedName>
</protein>
<keyword evidence="4" id="KW-0119">Carbohydrate metabolism</keyword>
<accession>A0A8B2NYG6</accession>
<dbReference type="PANTHER" id="PTHR43060">
    <property type="entry name" value="3-HYDROXYISOBUTYRATE DEHYDROGENASE-LIKE 1, MITOCHONDRIAL-RELATED"/>
    <property type="match status" value="1"/>
</dbReference>
<evidence type="ECO:0000256" key="4">
    <source>
        <dbReference type="ARBA" id="ARBA00023277"/>
    </source>
</evidence>
<sequence length="300" mass="30136">MSCKIAVVGLGSMGLGMATSCLRAGLATWGADVDPAKVTAFQSEGGQEGSLAGNAGTLDAVVVVVLNAAQTESVLFGEAGLVPTLKPGAVVLSCATVAPEFARAMEARCTEHGVLYLDAPISGGSLRAAAGTLSVMASGSPAAFAAAKPVLDAVSETVFELGDAAGAGSAMKAVNQLLAGVHIAAMAEAMTFGMTQGVAPAQFLEVISKCAGASWMLENRAPHIVDGDYTPRSSVNIWPKDLGIVLEIARSVPFEAPITAAALSQFKVAVDMGLGAEDDAAIAKVYAGRSGLTLPGEDGR</sequence>
<dbReference type="InterPro" id="IPR015815">
    <property type="entry name" value="HIBADH-related"/>
</dbReference>
<keyword evidence="3" id="KW-0520">NAD</keyword>
<proteinExistence type="inferred from homology"/>
<keyword evidence="1" id="KW-0521">NADP</keyword>
<dbReference type="AlphaFoldDB" id="A0A8B2NYG6"/>
<organism evidence="13 14">
    <name type="scientific">Acuticoccus sediminis</name>
    <dbReference type="NCBI Taxonomy" id="2184697"/>
    <lineage>
        <taxon>Bacteria</taxon>
        <taxon>Pseudomonadati</taxon>
        <taxon>Pseudomonadota</taxon>
        <taxon>Alphaproteobacteria</taxon>
        <taxon>Hyphomicrobiales</taxon>
        <taxon>Amorphaceae</taxon>
        <taxon>Acuticoccus</taxon>
    </lineage>
</organism>
<comment type="caution">
    <text evidence="13">The sequence shown here is derived from an EMBL/GenBank/DDBJ whole genome shotgun (WGS) entry which is preliminary data.</text>
</comment>
<evidence type="ECO:0000256" key="6">
    <source>
        <dbReference type="ARBA" id="ARBA00037979"/>
    </source>
</evidence>
<dbReference type="EMBL" id="QHHQ01000002">
    <property type="protein sequence ID" value="RAI02402.1"/>
    <property type="molecule type" value="Genomic_DNA"/>
</dbReference>
<dbReference type="Gene3D" id="1.10.1040.10">
    <property type="entry name" value="N-(1-d-carboxylethyl)-l-norvaline Dehydrogenase, domain 2"/>
    <property type="match status" value="1"/>
</dbReference>
<keyword evidence="14" id="KW-1185">Reference proteome</keyword>
<dbReference type="GO" id="GO:0050661">
    <property type="term" value="F:NADP binding"/>
    <property type="evidence" value="ECO:0007669"/>
    <property type="project" value="InterPro"/>
</dbReference>
<dbReference type="InterPro" id="IPR029154">
    <property type="entry name" value="HIBADH-like_NADP-bd"/>
</dbReference>
<evidence type="ECO:0000313" key="14">
    <source>
        <dbReference type="Proteomes" id="UP000249590"/>
    </source>
</evidence>
<dbReference type="Gene3D" id="3.40.50.720">
    <property type="entry name" value="NAD(P)-binding Rossmann-like Domain"/>
    <property type="match status" value="1"/>
</dbReference>
<reference evidence="13 14" key="1">
    <citation type="submission" date="2018-05" db="EMBL/GenBank/DDBJ databases">
        <title>Acuticoccus sediminis sp. nov., isolated from deep-sea sediment of Indian Ocean.</title>
        <authorList>
            <person name="Liu X."/>
            <person name="Lai Q."/>
            <person name="Du Y."/>
            <person name="Sun F."/>
            <person name="Zhang X."/>
            <person name="Wang S."/>
            <person name="Shao Z."/>
        </authorList>
    </citation>
    <scope>NUCLEOTIDE SEQUENCE [LARGE SCALE GENOMIC DNA]</scope>
    <source>
        <strain evidence="13 14">PTG4-2</strain>
    </source>
</reference>
<dbReference type="GO" id="GO:0051287">
    <property type="term" value="F:NAD binding"/>
    <property type="evidence" value="ECO:0007669"/>
    <property type="project" value="InterPro"/>
</dbReference>
<dbReference type="SUPFAM" id="SSF51735">
    <property type="entry name" value="NAD(P)-binding Rossmann-fold domains"/>
    <property type="match status" value="1"/>
</dbReference>
<dbReference type="EC" id="1.1.1.411" evidence="7"/>
<evidence type="ECO:0000256" key="1">
    <source>
        <dbReference type="ARBA" id="ARBA00022857"/>
    </source>
</evidence>
<evidence type="ECO:0000259" key="11">
    <source>
        <dbReference type="Pfam" id="PF03446"/>
    </source>
</evidence>
<dbReference type="GO" id="GO:0016054">
    <property type="term" value="P:organic acid catabolic process"/>
    <property type="evidence" value="ECO:0007669"/>
    <property type="project" value="UniProtKB-ARBA"/>
</dbReference>
<comment type="function">
    <text evidence="5">Catalyzes oxidation of L-threonate to 2-oxo-tetronate. Can use either NAD(+) or NADP(+) as cosubstrate, with a preference for NAD(+).</text>
</comment>
<dbReference type="NCBIfam" id="NF043037">
    <property type="entry name" value="ThreonDh"/>
    <property type="match status" value="1"/>
</dbReference>
<dbReference type="RefSeq" id="WP_111345986.1">
    <property type="nucleotide sequence ID" value="NZ_QHHQ01000002.1"/>
</dbReference>
<dbReference type="Pfam" id="PF14833">
    <property type="entry name" value="NAD_binding_11"/>
    <property type="match status" value="1"/>
</dbReference>
<feature type="domain" description="3-hydroxyisobutyrate dehydrogenase-like NAD-binding" evidence="12">
    <location>
        <begin position="166"/>
        <end position="286"/>
    </location>
</feature>
<dbReference type="InterPro" id="IPR002204">
    <property type="entry name" value="3-OH-isobutyrate_DH-rel_CS"/>
</dbReference>
<evidence type="ECO:0000256" key="3">
    <source>
        <dbReference type="ARBA" id="ARBA00023027"/>
    </source>
</evidence>
<dbReference type="PIRSF" id="PIRSF000103">
    <property type="entry name" value="HIBADH"/>
    <property type="match status" value="1"/>
</dbReference>
<evidence type="ECO:0000256" key="9">
    <source>
        <dbReference type="ARBA" id="ARBA00047312"/>
    </source>
</evidence>
<dbReference type="InterPro" id="IPR050006">
    <property type="entry name" value="LtnD"/>
</dbReference>
<dbReference type="PROSITE" id="PS51257">
    <property type="entry name" value="PROKAR_LIPOPROTEIN"/>
    <property type="match status" value="1"/>
</dbReference>
<evidence type="ECO:0000256" key="8">
    <source>
        <dbReference type="ARBA" id="ARBA00039407"/>
    </source>
</evidence>
<keyword evidence="2" id="KW-0560">Oxidoreductase</keyword>
<evidence type="ECO:0000256" key="5">
    <source>
        <dbReference type="ARBA" id="ARBA00037062"/>
    </source>
</evidence>
<dbReference type="PROSITE" id="PS00895">
    <property type="entry name" value="3_HYDROXYISOBUT_DH"/>
    <property type="match status" value="1"/>
</dbReference>
<dbReference type="Pfam" id="PF03446">
    <property type="entry name" value="NAD_binding_2"/>
    <property type="match status" value="1"/>
</dbReference>
<gene>
    <name evidence="13" type="ORF">DLJ53_13660</name>
</gene>
<dbReference type="SUPFAM" id="SSF48179">
    <property type="entry name" value="6-phosphogluconate dehydrogenase C-terminal domain-like"/>
    <property type="match status" value="1"/>
</dbReference>
<dbReference type="InterPro" id="IPR008927">
    <property type="entry name" value="6-PGluconate_DH-like_C_sf"/>
</dbReference>
<dbReference type="OrthoDB" id="9812907at2"/>
<dbReference type="Proteomes" id="UP000249590">
    <property type="component" value="Unassembled WGS sequence"/>
</dbReference>
<dbReference type="PANTHER" id="PTHR43060:SF17">
    <property type="entry name" value="L-THREONATE DEHYDROGENASE"/>
    <property type="match status" value="1"/>
</dbReference>
<dbReference type="InterPro" id="IPR036291">
    <property type="entry name" value="NAD(P)-bd_dom_sf"/>
</dbReference>
<evidence type="ECO:0000313" key="13">
    <source>
        <dbReference type="EMBL" id="RAI02402.1"/>
    </source>
</evidence>
<dbReference type="InterPro" id="IPR013328">
    <property type="entry name" value="6PGD_dom2"/>
</dbReference>
<dbReference type="GO" id="GO:0016616">
    <property type="term" value="F:oxidoreductase activity, acting on the CH-OH group of donors, NAD or NADP as acceptor"/>
    <property type="evidence" value="ECO:0007669"/>
    <property type="project" value="InterPro"/>
</dbReference>
<evidence type="ECO:0000256" key="7">
    <source>
        <dbReference type="ARBA" id="ARBA00038870"/>
    </source>
</evidence>
<evidence type="ECO:0000259" key="12">
    <source>
        <dbReference type="Pfam" id="PF14833"/>
    </source>
</evidence>